<name>A0A7R8UK16_HERIL</name>
<dbReference type="OMA" id="HNRRTMN"/>
<keyword evidence="3" id="KW-1185">Reference proteome</keyword>
<dbReference type="Proteomes" id="UP000594454">
    <property type="component" value="Chromosome 2"/>
</dbReference>
<evidence type="ECO:0000313" key="3">
    <source>
        <dbReference type="Proteomes" id="UP000594454"/>
    </source>
</evidence>
<evidence type="ECO:0000313" key="2">
    <source>
        <dbReference type="EMBL" id="CAD7081427.1"/>
    </source>
</evidence>
<reference evidence="2 3" key="1">
    <citation type="submission" date="2020-11" db="EMBL/GenBank/DDBJ databases">
        <authorList>
            <person name="Wallbank WR R."/>
            <person name="Pardo Diaz C."/>
            <person name="Kozak K."/>
            <person name="Martin S."/>
            <person name="Jiggins C."/>
            <person name="Moest M."/>
            <person name="Warren A I."/>
            <person name="Generalovic N T."/>
            <person name="Byers J.R.P. K."/>
            <person name="Montejo-Kovacevich G."/>
            <person name="Yen C E."/>
        </authorList>
    </citation>
    <scope>NUCLEOTIDE SEQUENCE [LARGE SCALE GENOMIC DNA]</scope>
</reference>
<protein>
    <recommendedName>
        <fullName evidence="1">Nucleolar 27S pre-rRNA processing Urb2/Npa2 C-terminal domain-containing protein</fullName>
    </recommendedName>
</protein>
<proteinExistence type="predicted"/>
<organism evidence="2 3">
    <name type="scientific">Hermetia illucens</name>
    <name type="common">Black soldier fly</name>
    <dbReference type="NCBI Taxonomy" id="343691"/>
    <lineage>
        <taxon>Eukaryota</taxon>
        <taxon>Metazoa</taxon>
        <taxon>Ecdysozoa</taxon>
        <taxon>Arthropoda</taxon>
        <taxon>Hexapoda</taxon>
        <taxon>Insecta</taxon>
        <taxon>Pterygota</taxon>
        <taxon>Neoptera</taxon>
        <taxon>Endopterygota</taxon>
        <taxon>Diptera</taxon>
        <taxon>Brachycera</taxon>
        <taxon>Stratiomyomorpha</taxon>
        <taxon>Stratiomyidae</taxon>
        <taxon>Hermetiinae</taxon>
        <taxon>Hermetia</taxon>
    </lineage>
</organism>
<dbReference type="InterPro" id="IPR018849">
    <property type="entry name" value="Urb2/Npa2_C"/>
</dbReference>
<dbReference type="FunCoup" id="A0A7R8UK16">
    <property type="interactions" value="49"/>
</dbReference>
<sequence>MSAGTELEEWLNRSEKTFGENLQFGIKVCKSLEFVPQNKYEIVLNWFADTFPSKKDEKLDMGLLVDLVGVTFPQHLVLASIKEKTVQAVYEYVAGLTSDPGSREPIDLLLKLSDNQSFQIFYRGNMDCYCELQRTIFKRYTEYFQSKTDFCPSAEAAFYEKGVTALKNFLRNQGTGQKVFRTRVLEALIESALYMLSEKSFYSEIMEIFVQICFDKVDSLLRTVYRAPLHVSMYCLDFIVNHHRGEKQELAQIVLACERDQSPAKVKLLRAAHMFDLFRKYDVDCTFEVEEKEKAVTRLAAYVEKCFIEYASSNRKEVLILICSALRLNPMSLEKIMFRVTIEFMLAQKSEDDWQQYVEFLMLIVDVFKKLGRSEKLVLYLLKSLKGQLGVSGLSSSLKRKLKSSETSVIDEDPAHNEFVRILRDQFAESKAPSMARGGKWKYIALAWPHESVGQHFTEFVTTLMSKPSLVLWKTLAFSLGDNVKELRKAPTDEKNLVITDFTSALLCQYLAGTRLPEQTDKFWKEIQATREVMQTQLQNFGEMLLEHEHNNRTMDTFLEICLHIGHYDLITAFYCPESVTIEAPNLHGYLTKDQWVSLEQRIVNFGNSSTKNNINQLHLQKMKMNILYNKNRNAAVDVNRYLLNHTFDDAKLVKALFEDYNSFWLTKYLSTTDKQKICNLLIPDDAAFDLNLIQNLLEDRDFLELSIIRLYELISGCFDSKKSLVKMAGSETSVAQIRDSIQSKLEKYSIKHCDAERLKRILHFLVDAVPIGFCSAALKPKVFSLNLALYRDSLAVKNAEITDLCFDAFGKLLHFGNPVNIFGYFDIQIFMKMFPPLQYGQFYKFIFESPGIWNSSTDSTLSKLYDHFVEHKLALSEEDIALAIIILQYQQQCPMKNIKIRMGKFVEILVEYIENYFANSEGKEIDQDKAFVRKTAAIMPLYLKHLKVINKDLESFTDNIKAIYRKYVFYSQHEDIYTKLIGCAIEFRKPLAFDKDELDLVLHEMWKKLLADIRRDDIDEQRAEKVLRNITSFQTTEQFIRMFTHIEESLTNSQSCKMLLHLTKCSLSAYMGAVLNSCCHILLFNKISSLEVGANGRYEDDALVLSILQVMEALCSNKKNPVGTRFLDDILTFLMDVKIRRYSVEEGPTARKTFQDLYKQMVRVCLELIHCQGSVALNRVPQFVYVFRELLQALVTYRSERLKLSDLDADELEELSGLGHDLENLMHGMARYQVEMKRVAPYLLTYTINAMIVNSKSTVRFPKIKLHIENICYELIALCDHRVKSFILRCSNDATRQIYENLCKDYQKYQKFKGKV</sequence>
<dbReference type="EMBL" id="LR899010">
    <property type="protein sequence ID" value="CAD7081427.1"/>
    <property type="molecule type" value="Genomic_DNA"/>
</dbReference>
<feature type="domain" description="Nucleolar 27S pre-rRNA processing Urb2/Npa2 C-terminal" evidence="1">
    <location>
        <begin position="1107"/>
        <end position="1316"/>
    </location>
</feature>
<gene>
    <name evidence="2" type="ORF">HERILL_LOCUS4533</name>
</gene>
<dbReference type="InParanoid" id="A0A7R8UK16"/>
<accession>A0A7R8UK16</accession>
<dbReference type="Pfam" id="PF10441">
    <property type="entry name" value="Urb2"/>
    <property type="match status" value="1"/>
</dbReference>
<evidence type="ECO:0000259" key="1">
    <source>
        <dbReference type="Pfam" id="PF10441"/>
    </source>
</evidence>
<dbReference type="OrthoDB" id="160374at2759"/>